<feature type="transmembrane region" description="Helical" evidence="13">
    <location>
        <begin position="356"/>
        <end position="378"/>
    </location>
</feature>
<dbReference type="PIRSF" id="PIRSF006603">
    <property type="entry name" value="DinF"/>
    <property type="match status" value="1"/>
</dbReference>
<keyword evidence="8 13" id="KW-0812">Transmembrane</keyword>
<dbReference type="Pfam" id="PF01554">
    <property type="entry name" value="MatE"/>
    <property type="match status" value="2"/>
</dbReference>
<evidence type="ECO:0000256" key="3">
    <source>
        <dbReference type="ARBA" id="ARBA00010199"/>
    </source>
</evidence>
<evidence type="ECO:0000313" key="14">
    <source>
        <dbReference type="EMBL" id="VFB17124.1"/>
    </source>
</evidence>
<comment type="similarity">
    <text evidence="3">Belongs to the multi antimicrobial extrusion (MATE) (TC 2.A.66.1) family.</text>
</comment>
<accession>A0A8H2M665</accession>
<protein>
    <recommendedName>
        <fullName evidence="4">Probable multidrug resistance protein NorM</fullName>
    </recommendedName>
    <alternativeName>
        <fullName evidence="12">Multidrug-efflux transporter</fullName>
    </alternativeName>
</protein>
<feature type="transmembrane region" description="Helical" evidence="13">
    <location>
        <begin position="235"/>
        <end position="263"/>
    </location>
</feature>
<sequence length="448" mass="48248">MHKKVSLTEGSIAKALVAFAIPLILTSILQQLYNTADLLIVGRYAGKVAMAAVGATGPITQLIIGLFVGLSTGAGVVVAQNYGRRDYLRMASAIETSFALAIGGGLVLTLGAYIFTPLFLQWMSTPADIFQDAVDYMRLFFIGIVPLLVYNMGSGVLRSMGDSTRPLYYLIVGAVVNIVLDLVFIAYFRMGVMGAGIATILGQVASAVLVWLNLRHGNDTFWLNYKNIGLKKDSLNAILAIGIPAGLQTVVINLSNVIIQTMINRFGSNAVAGGAAASRIDGFVFLIIASLSMAAMTFAGQNIGAGRYDRLKKGTWVSLGMVCLASGIMSVLLLVFCNSLIGLFNPTPEVVAYGRLSIIFLAPAYVIFGASEILGGILRGAGHAVVPMLVSILFMCIFRMIWVFFVLPQYYSIKTVYLSYPISWTLTFVVVGLYFVFGNWLVEENQEA</sequence>
<organism evidence="14 15">
    <name type="scientific">Urinicoccus massiliensis</name>
    <dbReference type="NCBI Taxonomy" id="1723382"/>
    <lineage>
        <taxon>Bacteria</taxon>
        <taxon>Bacillati</taxon>
        <taxon>Bacillota</taxon>
        <taxon>Tissierellia</taxon>
        <taxon>Tissierellales</taxon>
        <taxon>Peptoniphilaceae</taxon>
        <taxon>Urinicoccus</taxon>
    </lineage>
</organism>
<evidence type="ECO:0000256" key="2">
    <source>
        <dbReference type="ARBA" id="ARBA00004651"/>
    </source>
</evidence>
<evidence type="ECO:0000256" key="7">
    <source>
        <dbReference type="ARBA" id="ARBA00022475"/>
    </source>
</evidence>
<dbReference type="PANTHER" id="PTHR43298:SF2">
    <property type="entry name" value="FMN_FAD EXPORTER YEEO-RELATED"/>
    <property type="match status" value="1"/>
</dbReference>
<evidence type="ECO:0000313" key="15">
    <source>
        <dbReference type="Proteomes" id="UP000377798"/>
    </source>
</evidence>
<keyword evidence="10" id="KW-0406">Ion transport</keyword>
<feature type="transmembrane region" description="Helical" evidence="13">
    <location>
        <begin position="59"/>
        <end position="78"/>
    </location>
</feature>
<evidence type="ECO:0000256" key="6">
    <source>
        <dbReference type="ARBA" id="ARBA00022449"/>
    </source>
</evidence>
<feature type="transmembrane region" description="Helical" evidence="13">
    <location>
        <begin position="136"/>
        <end position="155"/>
    </location>
</feature>
<feature type="transmembrane region" description="Helical" evidence="13">
    <location>
        <begin position="98"/>
        <end position="116"/>
    </location>
</feature>
<dbReference type="InterPro" id="IPR002528">
    <property type="entry name" value="MATE_fam"/>
</dbReference>
<evidence type="ECO:0000256" key="1">
    <source>
        <dbReference type="ARBA" id="ARBA00003408"/>
    </source>
</evidence>
<evidence type="ECO:0000256" key="4">
    <source>
        <dbReference type="ARBA" id="ARBA00020268"/>
    </source>
</evidence>
<feature type="transmembrane region" description="Helical" evidence="13">
    <location>
        <begin position="194"/>
        <end position="214"/>
    </location>
</feature>
<dbReference type="AlphaFoldDB" id="A0A8H2M665"/>
<name>A0A8H2M665_9FIRM</name>
<evidence type="ECO:0000256" key="9">
    <source>
        <dbReference type="ARBA" id="ARBA00022989"/>
    </source>
</evidence>
<comment type="caution">
    <text evidence="14">The sequence shown here is derived from an EMBL/GenBank/DDBJ whole genome shotgun (WGS) entry which is preliminary data.</text>
</comment>
<dbReference type="GO" id="GO:0006811">
    <property type="term" value="P:monoatomic ion transport"/>
    <property type="evidence" value="ECO:0007669"/>
    <property type="project" value="UniProtKB-KW"/>
</dbReference>
<dbReference type="InterPro" id="IPR050222">
    <property type="entry name" value="MATE_MdtK"/>
</dbReference>
<keyword evidence="15" id="KW-1185">Reference proteome</keyword>
<dbReference type="RefSeq" id="WP_131749742.1">
    <property type="nucleotide sequence ID" value="NZ_CAACYI010000001.1"/>
</dbReference>
<dbReference type="GO" id="GO:0015297">
    <property type="term" value="F:antiporter activity"/>
    <property type="evidence" value="ECO:0007669"/>
    <property type="project" value="UniProtKB-KW"/>
</dbReference>
<evidence type="ECO:0000256" key="10">
    <source>
        <dbReference type="ARBA" id="ARBA00023065"/>
    </source>
</evidence>
<dbReference type="InterPro" id="IPR048279">
    <property type="entry name" value="MdtK-like"/>
</dbReference>
<keyword evidence="7" id="KW-1003">Cell membrane</keyword>
<evidence type="ECO:0000256" key="8">
    <source>
        <dbReference type="ARBA" id="ARBA00022692"/>
    </source>
</evidence>
<reference evidence="14 15" key="1">
    <citation type="submission" date="2019-02" db="EMBL/GenBank/DDBJ databases">
        <authorList>
            <consortium name="Pathogen Informatics"/>
        </authorList>
    </citation>
    <scope>NUCLEOTIDE SEQUENCE [LARGE SCALE GENOMIC DNA]</scope>
    <source>
        <strain evidence="14 15">3012STDY7089603</strain>
    </source>
</reference>
<keyword evidence="6" id="KW-0050">Antiport</keyword>
<feature type="transmembrane region" description="Helical" evidence="13">
    <location>
        <begin position="385"/>
        <end position="410"/>
    </location>
</feature>
<gene>
    <name evidence="14" type="primary">mepA_5</name>
    <name evidence="14" type="ORF">NCTC13150_01709</name>
</gene>
<dbReference type="EMBL" id="CAACYI010000001">
    <property type="protein sequence ID" value="VFB17124.1"/>
    <property type="molecule type" value="Genomic_DNA"/>
</dbReference>
<dbReference type="NCBIfam" id="TIGR00797">
    <property type="entry name" value="matE"/>
    <property type="match status" value="1"/>
</dbReference>
<feature type="transmembrane region" description="Helical" evidence="13">
    <location>
        <begin position="167"/>
        <end position="188"/>
    </location>
</feature>
<evidence type="ECO:0000256" key="13">
    <source>
        <dbReference type="SAM" id="Phobius"/>
    </source>
</evidence>
<comment type="function">
    <text evidence="1">Multidrug efflux pump.</text>
</comment>
<dbReference type="PANTHER" id="PTHR43298">
    <property type="entry name" value="MULTIDRUG RESISTANCE PROTEIN NORM-RELATED"/>
    <property type="match status" value="1"/>
</dbReference>
<keyword evidence="5" id="KW-0813">Transport</keyword>
<dbReference type="CDD" id="cd13138">
    <property type="entry name" value="MATE_yoeA_like"/>
    <property type="match status" value="1"/>
</dbReference>
<feature type="transmembrane region" description="Helical" evidence="13">
    <location>
        <begin position="422"/>
        <end position="442"/>
    </location>
</feature>
<proteinExistence type="inferred from homology"/>
<dbReference type="Proteomes" id="UP000377798">
    <property type="component" value="Unassembled WGS sequence"/>
</dbReference>
<evidence type="ECO:0000256" key="5">
    <source>
        <dbReference type="ARBA" id="ARBA00022448"/>
    </source>
</evidence>
<dbReference type="GO" id="GO:0042910">
    <property type="term" value="F:xenobiotic transmembrane transporter activity"/>
    <property type="evidence" value="ECO:0007669"/>
    <property type="project" value="InterPro"/>
</dbReference>
<evidence type="ECO:0000256" key="12">
    <source>
        <dbReference type="ARBA" id="ARBA00031636"/>
    </source>
</evidence>
<comment type="subcellular location">
    <subcellularLocation>
        <location evidence="2">Cell membrane</location>
        <topology evidence="2">Multi-pass membrane protein</topology>
    </subcellularLocation>
</comment>
<dbReference type="GO" id="GO:0005886">
    <property type="term" value="C:plasma membrane"/>
    <property type="evidence" value="ECO:0007669"/>
    <property type="project" value="UniProtKB-SubCell"/>
</dbReference>
<feature type="transmembrane region" description="Helical" evidence="13">
    <location>
        <begin position="316"/>
        <end position="344"/>
    </location>
</feature>
<evidence type="ECO:0000256" key="11">
    <source>
        <dbReference type="ARBA" id="ARBA00023136"/>
    </source>
</evidence>
<keyword evidence="11 13" id="KW-0472">Membrane</keyword>
<keyword evidence="9 13" id="KW-1133">Transmembrane helix</keyword>
<feature type="transmembrane region" description="Helical" evidence="13">
    <location>
        <begin position="283"/>
        <end position="304"/>
    </location>
</feature>
<feature type="transmembrane region" description="Helical" evidence="13">
    <location>
        <begin position="12"/>
        <end position="33"/>
    </location>
</feature>